<accession>A0AAD4ESQ6</accession>
<feature type="transmembrane region" description="Helical" evidence="4">
    <location>
        <begin position="203"/>
        <end position="225"/>
    </location>
</feature>
<dbReference type="AlphaFoldDB" id="A0AAD4ESQ6"/>
<evidence type="ECO:0000256" key="4">
    <source>
        <dbReference type="SAM" id="Phobius"/>
    </source>
</evidence>
<sequence length="731" mass="79411">MDPKYNSDNGDAAIFSQTNIAVWVLTSASGGFLAIRLWCRHRFSKLWWDDALLSLSWVILLISASLLSRTIAAGYATDEQKIEFMLYQNTETAMTTLATAWSKVAFAITLSRIIRNRLLKYFLWFVIVTANLILVPGMISIWVPACTDPRRIFRPAYPACMNHIYLQYLGGTTIVYGGVIDVLLALFPWFVIRNLLLETREKIGLTFAMSLGLITGTIVIFRAFFQLKKTDNNYHFLVFMSIFNFLEPSVTIIAQAIPMFRVLVVNVKKASNALRISSPTDQARSNELSRHMRSWDKQPDEELANMHIGPGGHGPACFPSNISAYDAEFPEELIETYGITDVGRKILASITNPGIPVSEDCLSLNVWTKPQTGDKRKAVMVYIHGGSFVSVSYRLTIFGFPGNPHSTQNLGLLDQRMAVEWVRDNIASFGGDPSRITLFGESAGGASTTPSPGPTTPSSAPSSPCPAPQRASPRALPPSPPTWYNITAALACGNASTPPATVLACMQSLPARAILATLINTVASPNPGAPYSPTIDDRLVFSDPTTHPAARVPMLVGNTDNETGLFRVFVPPTSPNATVDEAFWHAESQRRFVCPAAARAARSVAEGNPTWRYRWHGVFPGTELATRPASGAYHSSEMGVLFGMDGVEGRRAGAAGATNGEAAEKVVGRWMRGAWGAFARDPALGAAAYFDGGIMVTPQLVGSPASFVVLSGETEARYAERAAGFSRPSAR</sequence>
<feature type="transmembrane region" description="Helical" evidence="4">
    <location>
        <begin position="122"/>
        <end position="145"/>
    </location>
</feature>
<feature type="transmembrane region" description="Helical" evidence="4">
    <location>
        <begin position="20"/>
        <end position="39"/>
    </location>
</feature>
<dbReference type="InterPro" id="IPR050309">
    <property type="entry name" value="Type-B_Carboxylest/Lipase"/>
</dbReference>
<feature type="transmembrane region" description="Helical" evidence="4">
    <location>
        <begin position="237"/>
        <end position="260"/>
    </location>
</feature>
<keyword evidence="8" id="KW-1185">Reference proteome</keyword>
<dbReference type="InterPro" id="IPR019826">
    <property type="entry name" value="Carboxylesterase_B_AS"/>
</dbReference>
<organism evidence="7 8">
    <name type="scientific">Staphylotrichum longicolle</name>
    <dbReference type="NCBI Taxonomy" id="669026"/>
    <lineage>
        <taxon>Eukaryota</taxon>
        <taxon>Fungi</taxon>
        <taxon>Dikarya</taxon>
        <taxon>Ascomycota</taxon>
        <taxon>Pezizomycotina</taxon>
        <taxon>Sordariomycetes</taxon>
        <taxon>Sordariomycetidae</taxon>
        <taxon>Sordariales</taxon>
        <taxon>Chaetomiaceae</taxon>
        <taxon>Staphylotrichum</taxon>
    </lineage>
</organism>
<dbReference type="EMBL" id="JAHCVI010000004">
    <property type="protein sequence ID" value="KAG7286686.1"/>
    <property type="molecule type" value="Genomic_DNA"/>
</dbReference>
<evidence type="ECO:0000256" key="3">
    <source>
        <dbReference type="SAM" id="MobiDB-lite"/>
    </source>
</evidence>
<comment type="similarity">
    <text evidence="1">Belongs to the type-B carboxylesterase/lipase family.</text>
</comment>
<feature type="region of interest" description="Disordered" evidence="3">
    <location>
        <begin position="438"/>
        <end position="479"/>
    </location>
</feature>
<evidence type="ECO:0000259" key="5">
    <source>
        <dbReference type="Pfam" id="PF00135"/>
    </source>
</evidence>
<feature type="transmembrane region" description="Helical" evidence="4">
    <location>
        <begin position="51"/>
        <end position="72"/>
    </location>
</feature>
<reference evidence="7" key="1">
    <citation type="submission" date="2023-02" db="EMBL/GenBank/DDBJ databases">
        <authorList>
            <person name="Palmer J.M."/>
        </authorList>
    </citation>
    <scope>NUCLEOTIDE SEQUENCE</scope>
    <source>
        <strain evidence="7">FW57</strain>
    </source>
</reference>
<evidence type="ECO:0000256" key="2">
    <source>
        <dbReference type="ARBA" id="ARBA00022801"/>
    </source>
</evidence>
<dbReference type="GO" id="GO:0016787">
    <property type="term" value="F:hydrolase activity"/>
    <property type="evidence" value="ECO:0007669"/>
    <property type="project" value="UniProtKB-KW"/>
</dbReference>
<keyword evidence="4" id="KW-0472">Membrane</keyword>
<keyword evidence="4" id="KW-0812">Transmembrane</keyword>
<dbReference type="Proteomes" id="UP001197093">
    <property type="component" value="Unassembled WGS sequence"/>
</dbReference>
<name>A0AAD4ESQ6_9PEZI</name>
<dbReference type="InterPro" id="IPR049326">
    <property type="entry name" value="Rhodopsin_dom_fungi"/>
</dbReference>
<evidence type="ECO:0000313" key="7">
    <source>
        <dbReference type="EMBL" id="KAG7286686.1"/>
    </source>
</evidence>
<dbReference type="PROSITE" id="PS00122">
    <property type="entry name" value="CARBOXYLESTERASE_B_1"/>
    <property type="match status" value="1"/>
</dbReference>
<keyword evidence="4" id="KW-1133">Transmembrane helix</keyword>
<proteinExistence type="inferred from homology"/>
<dbReference type="InterPro" id="IPR029058">
    <property type="entry name" value="AB_hydrolase_fold"/>
</dbReference>
<comment type="caution">
    <text evidence="7">The sequence shown here is derived from an EMBL/GenBank/DDBJ whole genome shotgun (WGS) entry which is preliminary data.</text>
</comment>
<feature type="transmembrane region" description="Helical" evidence="4">
    <location>
        <begin position="165"/>
        <end position="191"/>
    </location>
</feature>
<feature type="transmembrane region" description="Helical" evidence="4">
    <location>
        <begin position="92"/>
        <end position="110"/>
    </location>
</feature>
<dbReference type="Gene3D" id="3.40.50.1820">
    <property type="entry name" value="alpha/beta hydrolase"/>
    <property type="match status" value="1"/>
</dbReference>
<feature type="domain" description="Rhodopsin" evidence="6">
    <location>
        <begin position="35"/>
        <end position="264"/>
    </location>
</feature>
<feature type="domain" description="Carboxylesterase type B" evidence="5">
    <location>
        <begin position="389"/>
        <end position="574"/>
    </location>
</feature>
<dbReference type="Pfam" id="PF20684">
    <property type="entry name" value="Fung_rhodopsin"/>
    <property type="match status" value="1"/>
</dbReference>
<dbReference type="SUPFAM" id="SSF53474">
    <property type="entry name" value="alpha/beta-Hydrolases"/>
    <property type="match status" value="1"/>
</dbReference>
<dbReference type="PANTHER" id="PTHR11559">
    <property type="entry name" value="CARBOXYLESTERASE"/>
    <property type="match status" value="1"/>
</dbReference>
<dbReference type="InterPro" id="IPR002018">
    <property type="entry name" value="CarbesteraseB"/>
</dbReference>
<evidence type="ECO:0008006" key="9">
    <source>
        <dbReference type="Google" id="ProtNLM"/>
    </source>
</evidence>
<feature type="compositionally biased region" description="Low complexity" evidence="3">
    <location>
        <begin position="444"/>
        <end position="474"/>
    </location>
</feature>
<keyword evidence="2" id="KW-0378">Hydrolase</keyword>
<dbReference type="Pfam" id="PF00135">
    <property type="entry name" value="COesterase"/>
    <property type="match status" value="1"/>
</dbReference>
<evidence type="ECO:0000256" key="1">
    <source>
        <dbReference type="ARBA" id="ARBA00005964"/>
    </source>
</evidence>
<protein>
    <recommendedName>
        <fullName evidence="9">Carboxylic ester hydrolase</fullName>
    </recommendedName>
</protein>
<evidence type="ECO:0000313" key="8">
    <source>
        <dbReference type="Proteomes" id="UP001197093"/>
    </source>
</evidence>
<gene>
    <name evidence="7" type="ORF">NEMBOFW57_008997</name>
</gene>
<evidence type="ECO:0000259" key="6">
    <source>
        <dbReference type="Pfam" id="PF20684"/>
    </source>
</evidence>